<name>A0A8A3PDE4_9HELO</name>
<proteinExistence type="predicted"/>
<keyword evidence="2" id="KW-1185">Reference proteome</keyword>
<sequence length="79" mass="8866">MIYKAWIIPGMYPRIQFRSLGIWGALTVDEEISTASSLEEYTNGWENNGKNDLADIAVEKCQSAIVEESMAPDDAEERP</sequence>
<gene>
    <name evidence="1" type="ORF">DSL72_002695</name>
</gene>
<accession>A0A8A3PDE4</accession>
<dbReference type="Proteomes" id="UP000672032">
    <property type="component" value="Chromosome 3"/>
</dbReference>
<protein>
    <submittedName>
        <fullName evidence="1">Uncharacterized protein</fullName>
    </submittedName>
</protein>
<dbReference type="EMBL" id="CP063407">
    <property type="protein sequence ID" value="QSZ33110.1"/>
    <property type="molecule type" value="Genomic_DNA"/>
</dbReference>
<reference evidence="1" key="1">
    <citation type="submission" date="2020-10" db="EMBL/GenBank/DDBJ databases">
        <title>Genome Sequence of Monilinia vaccinii-corymbosi Sheds Light on Mummy Berry Disease Infection of Blueberry and Mating Type.</title>
        <authorList>
            <person name="Yow A.G."/>
            <person name="Zhang Y."/>
            <person name="Bansal K."/>
            <person name="Eacker S.M."/>
            <person name="Sullivan S."/>
            <person name="Liachko I."/>
            <person name="Cubeta M.A."/>
            <person name="Rollins J.A."/>
            <person name="Ashrafi H."/>
        </authorList>
    </citation>
    <scope>NUCLEOTIDE SEQUENCE</scope>
    <source>
        <strain evidence="1">RL-1</strain>
    </source>
</reference>
<organism evidence="1 2">
    <name type="scientific">Monilinia vaccinii-corymbosi</name>
    <dbReference type="NCBI Taxonomy" id="61207"/>
    <lineage>
        <taxon>Eukaryota</taxon>
        <taxon>Fungi</taxon>
        <taxon>Dikarya</taxon>
        <taxon>Ascomycota</taxon>
        <taxon>Pezizomycotina</taxon>
        <taxon>Leotiomycetes</taxon>
        <taxon>Helotiales</taxon>
        <taxon>Sclerotiniaceae</taxon>
        <taxon>Monilinia</taxon>
    </lineage>
</organism>
<evidence type="ECO:0000313" key="2">
    <source>
        <dbReference type="Proteomes" id="UP000672032"/>
    </source>
</evidence>
<evidence type="ECO:0000313" key="1">
    <source>
        <dbReference type="EMBL" id="QSZ33110.1"/>
    </source>
</evidence>
<dbReference type="OrthoDB" id="5393766at2759"/>
<dbReference type="AlphaFoldDB" id="A0A8A3PDE4"/>